<accession>A0A090VYL7</accession>
<protein>
    <recommendedName>
        <fullName evidence="4">DUF2570 domain-containing protein</fullName>
    </recommendedName>
</protein>
<reference evidence="2 3" key="1">
    <citation type="submission" date="2014-09" db="EMBL/GenBank/DDBJ databases">
        <title>Whole genome shotgun sequence of Escherichia vulneris NBRC 102420.</title>
        <authorList>
            <person name="Yoshida Y."/>
            <person name="Hosoyama A."/>
            <person name="Tsuchikane K."/>
            <person name="Ohji S."/>
            <person name="Ichikawa N."/>
            <person name="Kimura A."/>
            <person name="Yamazoe A."/>
            <person name="Ezaki T."/>
            <person name="Fujita N."/>
        </authorList>
    </citation>
    <scope>NUCLEOTIDE SEQUENCE [LARGE SCALE GENOMIC DNA]</scope>
    <source>
        <strain evidence="2 3">NBRC 102420</strain>
    </source>
</reference>
<keyword evidence="3" id="KW-1185">Reference proteome</keyword>
<gene>
    <name evidence="2" type="ORF">EV102420_37_00060</name>
</gene>
<dbReference type="AlphaFoldDB" id="A0A090VYL7"/>
<evidence type="ECO:0008006" key="4">
    <source>
        <dbReference type="Google" id="ProtNLM"/>
    </source>
</evidence>
<organism evidence="2 3">
    <name type="scientific">Pseudescherichia vulneris NBRC 102420</name>
    <dbReference type="NCBI Taxonomy" id="1115515"/>
    <lineage>
        <taxon>Bacteria</taxon>
        <taxon>Pseudomonadati</taxon>
        <taxon>Pseudomonadota</taxon>
        <taxon>Gammaproteobacteria</taxon>
        <taxon>Enterobacterales</taxon>
        <taxon>Enterobacteriaceae</taxon>
        <taxon>Pseudescherichia</taxon>
    </lineage>
</organism>
<dbReference type="Proteomes" id="UP000029462">
    <property type="component" value="Unassembled WGS sequence"/>
</dbReference>
<feature type="coiled-coil region" evidence="1">
    <location>
        <begin position="31"/>
        <end position="82"/>
    </location>
</feature>
<comment type="caution">
    <text evidence="2">The sequence shown here is derived from an EMBL/GenBank/DDBJ whole genome shotgun (WGS) entry which is preliminary data.</text>
</comment>
<evidence type="ECO:0000313" key="3">
    <source>
        <dbReference type="Proteomes" id="UP000029462"/>
    </source>
</evidence>
<evidence type="ECO:0000256" key="1">
    <source>
        <dbReference type="SAM" id="Coils"/>
    </source>
</evidence>
<evidence type="ECO:0000313" key="2">
    <source>
        <dbReference type="EMBL" id="GAL60367.1"/>
    </source>
</evidence>
<proteinExistence type="predicted"/>
<dbReference type="OrthoDB" id="6877134at2"/>
<dbReference type="InterPro" id="IPR022538">
    <property type="entry name" value="DUF2570"/>
</dbReference>
<dbReference type="STRING" id="1115515.EV102420_37_00060"/>
<dbReference type="EMBL" id="BBMZ01000037">
    <property type="protein sequence ID" value="GAL60367.1"/>
    <property type="molecule type" value="Genomic_DNA"/>
</dbReference>
<name>A0A090VYL7_PSEVU</name>
<sequence>MKTRYLIAIIVFIVCLFGGVCWSAWHYSDKASQEKARADSAEQQVAAANAVTANVIQAVNIINAISEANQDAKNQIALESQRAQNDIKMAVADDDCARRPVPVAAADRLREYADSLRAGSGGTAASKPDR</sequence>
<dbReference type="eggNOG" id="ENOG5032T06">
    <property type="taxonomic scope" value="Bacteria"/>
</dbReference>
<dbReference type="Pfam" id="PF10828">
    <property type="entry name" value="DUF2570"/>
    <property type="match status" value="1"/>
</dbReference>
<keyword evidence="1" id="KW-0175">Coiled coil</keyword>